<organism evidence="2 3">
    <name type="scientific">Enterococcus diestrammenae</name>
    <dbReference type="NCBI Taxonomy" id="1155073"/>
    <lineage>
        <taxon>Bacteria</taxon>
        <taxon>Bacillati</taxon>
        <taxon>Bacillota</taxon>
        <taxon>Bacilli</taxon>
        <taxon>Lactobacillales</taxon>
        <taxon>Enterococcaceae</taxon>
        <taxon>Enterococcus</taxon>
    </lineage>
</organism>
<comment type="caution">
    <text evidence="2">The sequence shown here is derived from an EMBL/GenBank/DDBJ whole genome shotgun (WGS) entry which is preliminary data.</text>
</comment>
<evidence type="ECO:0000313" key="3">
    <source>
        <dbReference type="Proteomes" id="UP001429357"/>
    </source>
</evidence>
<reference evidence="3" key="1">
    <citation type="submission" date="2016-06" db="EMBL/GenBank/DDBJ databases">
        <title>Four novel species of enterococci isolated from chicken manure.</title>
        <authorList>
            <person name="Van Tyne D."/>
        </authorList>
    </citation>
    <scope>NUCLEOTIDE SEQUENCE [LARGE SCALE GENOMIC DNA]</scope>
    <source>
        <strain evidence="3">JM9A</strain>
    </source>
</reference>
<gene>
    <name evidence="2" type="ORF">BAU18_002445</name>
</gene>
<sequence>METALFTVQSTYTEAMIANLSDIVWKYGEIGRRSRLLITGMVVVLAVLLLLLTDKWWLLFAVLLGWLIGLRLSPKMFAKQAIKAYRSNKSVQNLPLRFDFYNDYFTQTSKKGVTKIFYHDLHQIVIVDQMAYLFLAINQAAVVPLADLTASEVAFFETLKQQAK</sequence>
<feature type="transmembrane region" description="Helical" evidence="1">
    <location>
        <begin position="58"/>
        <end position="78"/>
    </location>
</feature>
<dbReference type="RefSeq" id="WP_161870160.1">
    <property type="nucleotide sequence ID" value="NZ_MAEI02000001.1"/>
</dbReference>
<protein>
    <recommendedName>
        <fullName evidence="4">YcxB-like protein domain-containing protein</fullName>
    </recommendedName>
</protein>
<evidence type="ECO:0000313" key="2">
    <source>
        <dbReference type="EMBL" id="MEO1782829.1"/>
    </source>
</evidence>
<dbReference type="Proteomes" id="UP001429357">
    <property type="component" value="Unassembled WGS sequence"/>
</dbReference>
<name>A0ABV0F432_9ENTE</name>
<keyword evidence="1" id="KW-0472">Membrane</keyword>
<evidence type="ECO:0000256" key="1">
    <source>
        <dbReference type="SAM" id="Phobius"/>
    </source>
</evidence>
<proteinExistence type="predicted"/>
<keyword evidence="1" id="KW-0812">Transmembrane</keyword>
<accession>A0ABV0F432</accession>
<feature type="transmembrane region" description="Helical" evidence="1">
    <location>
        <begin position="36"/>
        <end position="52"/>
    </location>
</feature>
<evidence type="ECO:0008006" key="4">
    <source>
        <dbReference type="Google" id="ProtNLM"/>
    </source>
</evidence>
<dbReference type="EMBL" id="MAEI02000001">
    <property type="protein sequence ID" value="MEO1782829.1"/>
    <property type="molecule type" value="Genomic_DNA"/>
</dbReference>
<keyword evidence="3" id="KW-1185">Reference proteome</keyword>
<keyword evidence="1" id="KW-1133">Transmembrane helix</keyword>
<reference evidence="2 3" key="2">
    <citation type="submission" date="2024-02" db="EMBL/GenBank/DDBJ databases">
        <title>The Genome Sequence of Enterococcus diestrammenae JM9A.</title>
        <authorList>
            <person name="Earl A."/>
            <person name="Manson A."/>
            <person name="Gilmore M."/>
            <person name="Sanders J."/>
            <person name="Shea T."/>
            <person name="Howe W."/>
            <person name="Livny J."/>
            <person name="Cuomo C."/>
            <person name="Neafsey D."/>
            <person name="Birren B."/>
        </authorList>
    </citation>
    <scope>NUCLEOTIDE SEQUENCE [LARGE SCALE GENOMIC DNA]</scope>
    <source>
        <strain evidence="2 3">JM9A</strain>
    </source>
</reference>